<gene>
    <name evidence="1" type="ORF">DSO57_1034090</name>
</gene>
<protein>
    <submittedName>
        <fullName evidence="1">Uncharacterized protein</fullName>
    </submittedName>
</protein>
<sequence>MLDVNSAGMIYDGGGIYSKLMVTFRLNMKFILLTLCLAEAYLVKNLVNIHVRNQFRCAGVMYRGLVFTASTHVQGYPWDVTVGFNSVPGALDHNTGLQFNVSQIIWHPDVASKDPAPVLLKLDRGYRLMPHVGVAFEKKLGAFHRFILLGWGVYHWNNTYREDIVEYTAQVSRSCTLAKARTESCFSVSNRLSEYVAVGSPLFNLNPQGYELVGIFTGTYSHKYDKTILLLINATAHYPWISRAAEMLHRLPNLLGIACVSVASLGRVCQYH</sequence>
<accession>A0ACC2RQT2</accession>
<reference evidence="1" key="1">
    <citation type="submission" date="2022-04" db="EMBL/GenBank/DDBJ databases">
        <title>Genome of the entomopathogenic fungus Entomophthora muscae.</title>
        <authorList>
            <person name="Elya C."/>
            <person name="Lovett B.R."/>
            <person name="Lee E."/>
            <person name="Macias A.M."/>
            <person name="Hajek A.E."/>
            <person name="De Bivort B.L."/>
            <person name="Kasson M.T."/>
            <person name="De Fine Licht H.H."/>
            <person name="Stajich J.E."/>
        </authorList>
    </citation>
    <scope>NUCLEOTIDE SEQUENCE</scope>
    <source>
        <strain evidence="1">Berkeley</strain>
    </source>
</reference>
<dbReference type="EMBL" id="QTSX02006668">
    <property type="protein sequence ID" value="KAJ9052447.1"/>
    <property type="molecule type" value="Genomic_DNA"/>
</dbReference>
<proteinExistence type="predicted"/>
<comment type="caution">
    <text evidence="1">The sequence shown here is derived from an EMBL/GenBank/DDBJ whole genome shotgun (WGS) entry which is preliminary data.</text>
</comment>
<keyword evidence="2" id="KW-1185">Reference proteome</keyword>
<evidence type="ECO:0000313" key="2">
    <source>
        <dbReference type="Proteomes" id="UP001165960"/>
    </source>
</evidence>
<dbReference type="Proteomes" id="UP001165960">
    <property type="component" value="Unassembled WGS sequence"/>
</dbReference>
<name>A0ACC2RQT2_9FUNG</name>
<organism evidence="1 2">
    <name type="scientific">Entomophthora muscae</name>
    <dbReference type="NCBI Taxonomy" id="34485"/>
    <lineage>
        <taxon>Eukaryota</taxon>
        <taxon>Fungi</taxon>
        <taxon>Fungi incertae sedis</taxon>
        <taxon>Zoopagomycota</taxon>
        <taxon>Entomophthoromycotina</taxon>
        <taxon>Entomophthoromycetes</taxon>
        <taxon>Entomophthorales</taxon>
        <taxon>Entomophthoraceae</taxon>
        <taxon>Entomophthora</taxon>
    </lineage>
</organism>
<evidence type="ECO:0000313" key="1">
    <source>
        <dbReference type="EMBL" id="KAJ9052447.1"/>
    </source>
</evidence>